<keyword evidence="3" id="KW-0813">Transport</keyword>
<evidence type="ECO:0000313" key="16">
    <source>
        <dbReference type="Proteomes" id="UP000036947"/>
    </source>
</evidence>
<dbReference type="GO" id="GO:0140359">
    <property type="term" value="F:ABC-type transporter activity"/>
    <property type="evidence" value="ECO:0007669"/>
    <property type="project" value="InterPro"/>
</dbReference>
<dbReference type="InterPro" id="IPR044726">
    <property type="entry name" value="ABCC_6TM_D2"/>
</dbReference>
<dbReference type="CDD" id="cd18580">
    <property type="entry name" value="ABC_6TM_ABCC_D2"/>
    <property type="match status" value="1"/>
</dbReference>
<dbReference type="Pfam" id="PF00664">
    <property type="entry name" value="ABC_membrane"/>
    <property type="match status" value="2"/>
</dbReference>
<feature type="transmembrane region" description="Helical" evidence="12">
    <location>
        <begin position="127"/>
        <end position="146"/>
    </location>
</feature>
<evidence type="ECO:0000256" key="3">
    <source>
        <dbReference type="ARBA" id="ARBA00022448"/>
    </source>
</evidence>
<dbReference type="GO" id="GO:0005524">
    <property type="term" value="F:ATP binding"/>
    <property type="evidence" value="ECO:0007669"/>
    <property type="project" value="UniProtKB-KW"/>
</dbReference>
<dbReference type="GO" id="GO:0005886">
    <property type="term" value="C:plasma membrane"/>
    <property type="evidence" value="ECO:0007669"/>
    <property type="project" value="UniProtKB-SubCell"/>
</dbReference>
<reference evidence="15 16" key="1">
    <citation type="journal article" date="2015" name="BMC Genomics">
        <title>The genome of the truffle-parasite Tolypocladium ophioglossoides and the evolution of antifungal peptaibiotics.</title>
        <authorList>
            <person name="Quandt C.A."/>
            <person name="Bushley K.E."/>
            <person name="Spatafora J.W."/>
        </authorList>
    </citation>
    <scope>NUCLEOTIDE SEQUENCE [LARGE SCALE GENOMIC DNA]</scope>
    <source>
        <strain evidence="15 16">CBS 100239</strain>
    </source>
</reference>
<keyword evidence="10" id="KW-0325">Glycoprotein</keyword>
<evidence type="ECO:0000313" key="15">
    <source>
        <dbReference type="EMBL" id="KND90065.1"/>
    </source>
</evidence>
<sequence length="1462" mass="159216">MANCTQADQTFGPGVSKPCRDGLDFTLLFEQALLTLVPATIFLLAFPFRLVYLAKTEVRAQASPIRSAKLAVAFAFAALELGLVVLWGLDKTRISIASATVNLLAAFQLICLSWIEDARSERPSTLVTIYLLLTLLLDLPQARTLWLQQTHVAIAGLFSASLAFKAMLLLLETFEKRPYLMPPYRNLPLESTSGIISRSFLWWLNGTFQKGFRSLLSFDDLNVLDDSLTSAKLDETVGKAWGRRKQPERRLEFPLVVCRALWRPMLSIVLPRLFLIGFTFSQPFLIQRTLTLLTQPVDQSTTTYGYGLIGATGLIYVGMAVLKLHYNQRLNRFMTMFRGASVSLIYNRALLIQDGLYDESAAITLMSTDVDRITACLTELNECWARAVEVVLGFFLLALQLGWVCVVPIIIVVVSFFGARHIASQIGGSQKSWVDSVQKRIDITSSMLTGIRSIRMMGLGRLLTSVVQDLRVEETHKMAGFRWNIVWQNTVQNLPWALAPALTFVVYAAKATSIDTTTAFTSLSIITLLTDPAAKLLSAIPSTAASIGCLDRVQKFLVASPKTDDRQVQGVSGVGIPPRRSASSNVEGIELSSVKSRGKSTASTRELAIALDGVDARPVGAADLVLRDITCEIPSGSITMVIGPVASGKSTLLKTILGEAVTERGSVTVAHRRIAFCSQSPWLPSTSIKQAICGPFRDDDGFDGEFYQAVVKACALEHDLAQLPEGDNTPLGSGSTVLSGGQKQRVALARALYARAEIMLLDDVISALDRNTQRTVVEGLFGPAGICKTLRSTVILATHASKFLNLQNCFLGVDTFEAEYLTYADKVLTLEGGKIEHEGTYKQLSRGGLVQGKAPALHVPKDTKPEPLAVNTEEKSLQVAEANEVSDLARQTGDRAVYQYYFKSVGWPKTLTFVGFTAVHIFAATFSQLWLKWWANDQQSQVSLFASIYVLLAVLNASGIFGYVWTMLIYITPSVARRLHFVLLKTVMRRAPQSFFSRTETGSILNRFSQDMSLIETQLATGALVTITNVFSAAGEAALIATGSAYMAATIPLLIIAVYALQHVYLRTSRQLRLLDLETRSPLYSHFLESLDGLTTIRAFAWEAESRKRSHKLLDVSQRPYYLLLCVQGWLNLVLDLIVAAEAIIVVGLSVGLRSFTSPGLLGISLNSILSFSGSLASVVGGWTLLETSLGSIARLRSLETEVHPEDNGESEEPPSDWPSQGSIIFNGVTASHSTSAKAIRDISLHIRAGQKIGICGRTGSGKSSLVATLLGLLEVDAGAITIDGVDLASLSKEAIRERLVTVPLDSPILVGSVRFNVDPHGLHTDAAIRGALGRVGLWTALRDLGGLEAELTPFSLSHGQRQLLALSRAILRKGKIVLLDEPTSNVDSETDATIQGVLRQEFAACTILTVAHRIDTIFPGSDVIVVMDEGKIVEVGTPAELVETRPDSLGRFRSLLFESGI</sequence>
<dbReference type="Pfam" id="PF00005">
    <property type="entry name" value="ABC_tran"/>
    <property type="match status" value="2"/>
</dbReference>
<gene>
    <name evidence="15" type="ORF">TOPH_05272</name>
</gene>
<feature type="domain" description="ABC transporter" evidence="13">
    <location>
        <begin position="609"/>
        <end position="857"/>
    </location>
</feature>
<dbReference type="CDD" id="cd03244">
    <property type="entry name" value="ABCC_MRP_domain2"/>
    <property type="match status" value="1"/>
</dbReference>
<comment type="caution">
    <text evidence="15">The sequence shown here is derived from an EMBL/GenBank/DDBJ whole genome shotgun (WGS) entry which is preliminary data.</text>
</comment>
<keyword evidence="6" id="KW-0547">Nucleotide-binding</keyword>
<dbReference type="FunFam" id="1.20.1560.10:FF:000066">
    <property type="entry name" value="ABC multidrug transporter (Eurofung)"/>
    <property type="match status" value="1"/>
</dbReference>
<accession>A0A0L0N8F2</accession>
<feature type="transmembrane region" description="Helical" evidence="12">
    <location>
        <begin position="306"/>
        <end position="326"/>
    </location>
</feature>
<dbReference type="PROSITE" id="PS50893">
    <property type="entry name" value="ABC_TRANSPORTER_2"/>
    <property type="match status" value="2"/>
</dbReference>
<evidence type="ECO:0000259" key="14">
    <source>
        <dbReference type="PROSITE" id="PS50929"/>
    </source>
</evidence>
<dbReference type="PANTHER" id="PTHR24223">
    <property type="entry name" value="ATP-BINDING CASSETTE SUB-FAMILY C"/>
    <property type="match status" value="1"/>
</dbReference>
<dbReference type="InterPro" id="IPR003593">
    <property type="entry name" value="AAA+_ATPase"/>
</dbReference>
<feature type="transmembrane region" description="Helical" evidence="12">
    <location>
        <begin position="390"/>
        <end position="417"/>
    </location>
</feature>
<dbReference type="SUPFAM" id="SSF90123">
    <property type="entry name" value="ABC transporter transmembrane region"/>
    <property type="match status" value="2"/>
</dbReference>
<dbReference type="SMART" id="SM00382">
    <property type="entry name" value="AAA"/>
    <property type="match status" value="2"/>
</dbReference>
<feature type="transmembrane region" description="Helical" evidence="12">
    <location>
        <begin position="269"/>
        <end position="286"/>
    </location>
</feature>
<feature type="transmembrane region" description="Helical" evidence="12">
    <location>
        <begin position="1037"/>
        <end position="1061"/>
    </location>
</feature>
<evidence type="ECO:0000256" key="10">
    <source>
        <dbReference type="ARBA" id="ARBA00023180"/>
    </source>
</evidence>
<evidence type="ECO:0000256" key="8">
    <source>
        <dbReference type="ARBA" id="ARBA00022989"/>
    </source>
</evidence>
<dbReference type="Gene3D" id="3.40.50.300">
    <property type="entry name" value="P-loop containing nucleotide triphosphate hydrolases"/>
    <property type="match status" value="2"/>
</dbReference>
<feature type="transmembrane region" description="Helical" evidence="12">
    <location>
        <begin position="70"/>
        <end position="89"/>
    </location>
</feature>
<dbReference type="PROSITE" id="PS50929">
    <property type="entry name" value="ABC_TM1F"/>
    <property type="match status" value="2"/>
</dbReference>
<feature type="transmembrane region" description="Helical" evidence="12">
    <location>
        <begin position="911"/>
        <end position="931"/>
    </location>
</feature>
<name>A0A0L0N8F2_TOLOC</name>
<dbReference type="FunFam" id="3.40.50.300:FF:002145">
    <property type="entry name" value="ABC transporter (MsbA subfamily)"/>
    <property type="match status" value="1"/>
</dbReference>
<dbReference type="PANTHER" id="PTHR24223:SF399">
    <property type="entry name" value="ABC TRANSPORTER ATNG"/>
    <property type="match status" value="1"/>
</dbReference>
<keyword evidence="5 12" id="KW-0812">Transmembrane</keyword>
<evidence type="ECO:0000256" key="4">
    <source>
        <dbReference type="ARBA" id="ARBA00022475"/>
    </source>
</evidence>
<feature type="transmembrane region" description="Helical" evidence="12">
    <location>
        <begin position="943"/>
        <end position="971"/>
    </location>
</feature>
<keyword evidence="9 12" id="KW-0472">Membrane</keyword>
<protein>
    <submittedName>
        <fullName evidence="15">Multidrug resistance-associated protein 1</fullName>
    </submittedName>
</protein>
<keyword evidence="7" id="KW-0067">ATP-binding</keyword>
<evidence type="ECO:0000256" key="6">
    <source>
        <dbReference type="ARBA" id="ARBA00022741"/>
    </source>
</evidence>
<feature type="transmembrane region" description="Helical" evidence="12">
    <location>
        <begin position="32"/>
        <end position="50"/>
    </location>
</feature>
<evidence type="ECO:0000256" key="2">
    <source>
        <dbReference type="ARBA" id="ARBA00009726"/>
    </source>
</evidence>
<comment type="subcellular location">
    <subcellularLocation>
        <location evidence="1">Cell membrane</location>
        <topology evidence="1">Multi-pass membrane protein</topology>
    </subcellularLocation>
</comment>
<dbReference type="InterPro" id="IPR050173">
    <property type="entry name" value="ABC_transporter_C-like"/>
</dbReference>
<proteinExistence type="inferred from homology"/>
<dbReference type="Pfam" id="PF24357">
    <property type="entry name" value="TMD0_ABC"/>
    <property type="match status" value="1"/>
</dbReference>
<feature type="transmembrane region" description="Helical" evidence="12">
    <location>
        <begin position="152"/>
        <end position="171"/>
    </location>
</feature>
<evidence type="ECO:0000259" key="13">
    <source>
        <dbReference type="PROSITE" id="PS50893"/>
    </source>
</evidence>
<evidence type="ECO:0000256" key="12">
    <source>
        <dbReference type="SAM" id="Phobius"/>
    </source>
</evidence>
<comment type="similarity">
    <text evidence="2">Belongs to the ABC transporter superfamily. ABCC family. Conjugate transporter (TC 3.A.1.208) subfamily.</text>
</comment>
<dbReference type="Proteomes" id="UP000036947">
    <property type="component" value="Unassembled WGS sequence"/>
</dbReference>
<dbReference type="GO" id="GO:0016887">
    <property type="term" value="F:ATP hydrolysis activity"/>
    <property type="evidence" value="ECO:0007669"/>
    <property type="project" value="InterPro"/>
</dbReference>
<evidence type="ECO:0000256" key="9">
    <source>
        <dbReference type="ARBA" id="ARBA00023136"/>
    </source>
</evidence>
<dbReference type="STRING" id="1163406.A0A0L0N8F2"/>
<feature type="domain" description="ABC transmembrane type-1" evidence="14">
    <location>
        <begin position="916"/>
        <end position="1188"/>
    </location>
</feature>
<dbReference type="OrthoDB" id="6500128at2759"/>
<evidence type="ECO:0000256" key="7">
    <source>
        <dbReference type="ARBA" id="ARBA00022840"/>
    </source>
</evidence>
<evidence type="ECO:0000256" key="11">
    <source>
        <dbReference type="SAM" id="MobiDB-lite"/>
    </source>
</evidence>
<dbReference type="InterPro" id="IPR017871">
    <property type="entry name" value="ABC_transporter-like_CS"/>
</dbReference>
<organism evidence="15 16">
    <name type="scientific">Tolypocladium ophioglossoides (strain CBS 100239)</name>
    <name type="common">Snaketongue truffleclub</name>
    <name type="synonym">Elaphocordyceps ophioglossoides</name>
    <dbReference type="NCBI Taxonomy" id="1163406"/>
    <lineage>
        <taxon>Eukaryota</taxon>
        <taxon>Fungi</taxon>
        <taxon>Dikarya</taxon>
        <taxon>Ascomycota</taxon>
        <taxon>Pezizomycotina</taxon>
        <taxon>Sordariomycetes</taxon>
        <taxon>Hypocreomycetidae</taxon>
        <taxon>Hypocreales</taxon>
        <taxon>Ophiocordycipitaceae</taxon>
        <taxon>Tolypocladium</taxon>
    </lineage>
</organism>
<feature type="region of interest" description="Disordered" evidence="11">
    <location>
        <begin position="568"/>
        <end position="588"/>
    </location>
</feature>
<keyword evidence="4" id="KW-1003">Cell membrane</keyword>
<evidence type="ECO:0000256" key="1">
    <source>
        <dbReference type="ARBA" id="ARBA00004651"/>
    </source>
</evidence>
<dbReference type="InterPro" id="IPR027417">
    <property type="entry name" value="P-loop_NTPase"/>
</dbReference>
<dbReference type="InterPro" id="IPR036640">
    <property type="entry name" value="ABC1_TM_sf"/>
</dbReference>
<feature type="transmembrane region" description="Helical" evidence="12">
    <location>
        <begin position="1121"/>
        <end position="1149"/>
    </location>
</feature>
<evidence type="ECO:0000256" key="5">
    <source>
        <dbReference type="ARBA" id="ARBA00022692"/>
    </source>
</evidence>
<feature type="domain" description="ABC transporter" evidence="13">
    <location>
        <begin position="1224"/>
        <end position="1455"/>
    </location>
</feature>
<dbReference type="InterPro" id="IPR011527">
    <property type="entry name" value="ABC1_TM_dom"/>
</dbReference>
<dbReference type="FunFam" id="1.20.1560.10:FF:000055">
    <property type="entry name" value="ABC multidrug transporter (Eurofung)"/>
    <property type="match status" value="1"/>
</dbReference>
<dbReference type="Gene3D" id="1.20.1560.10">
    <property type="entry name" value="ABC transporter type 1, transmembrane domain"/>
    <property type="match status" value="2"/>
</dbReference>
<dbReference type="InterPro" id="IPR056227">
    <property type="entry name" value="TMD0_ABC"/>
</dbReference>
<dbReference type="PROSITE" id="PS00211">
    <property type="entry name" value="ABC_TRANSPORTER_1"/>
    <property type="match status" value="2"/>
</dbReference>
<keyword evidence="16" id="KW-1185">Reference proteome</keyword>
<feature type="transmembrane region" description="Helical" evidence="12">
    <location>
        <begin position="95"/>
        <end position="115"/>
    </location>
</feature>
<dbReference type="SUPFAM" id="SSF52540">
    <property type="entry name" value="P-loop containing nucleoside triphosphate hydrolases"/>
    <property type="match status" value="2"/>
</dbReference>
<dbReference type="InterPro" id="IPR003439">
    <property type="entry name" value="ABC_transporter-like_ATP-bd"/>
</dbReference>
<keyword evidence="8 12" id="KW-1133">Transmembrane helix</keyword>
<feature type="domain" description="ABC transmembrane type-1" evidence="14">
    <location>
        <begin position="273"/>
        <end position="545"/>
    </location>
</feature>
<dbReference type="EMBL" id="LFRF01000015">
    <property type="protein sequence ID" value="KND90065.1"/>
    <property type="molecule type" value="Genomic_DNA"/>
</dbReference>